<dbReference type="InterPro" id="IPR035990">
    <property type="entry name" value="TIM_sf"/>
</dbReference>
<dbReference type="Gene3D" id="3.20.20.70">
    <property type="entry name" value="Aldolase class I"/>
    <property type="match status" value="1"/>
</dbReference>
<evidence type="ECO:0000313" key="7">
    <source>
        <dbReference type="EMBL" id="OIQ84071.1"/>
    </source>
</evidence>
<dbReference type="InterPro" id="IPR022896">
    <property type="entry name" value="TrioseP_Isoase_bac/euk"/>
</dbReference>
<dbReference type="FunFam" id="3.20.20.70:FF:000016">
    <property type="entry name" value="Triosephosphate isomerase"/>
    <property type="match status" value="1"/>
</dbReference>
<sequence>MRRKIVAGNWKMHGSLRGNAELLSALAAAPRAACEVVVCAPFPYLAQAQQLLAGSAVAWGAQDCSAHEHGAYTGEVSVAMLGEFGCSHVIVGHSERRAYHGEADAVVAAKALRVLDAGMRPIVCVGETLQQRERGETEIVVGQQLDAVAHLLGARMTELVLAYEPVWAIGTGRTATPEQAQQVHAFIRARLQHHGVDADEVPLLYGGSVKPDNAAELFAQPDIDGGLIGGASLKAADFLAIVSAA</sequence>
<dbReference type="NCBIfam" id="TIGR00419">
    <property type="entry name" value="tim"/>
    <property type="match status" value="1"/>
</dbReference>
<dbReference type="InterPro" id="IPR013785">
    <property type="entry name" value="Aldolase_TIM"/>
</dbReference>
<dbReference type="PANTHER" id="PTHR21139">
    <property type="entry name" value="TRIOSEPHOSPHATE ISOMERASE"/>
    <property type="match status" value="1"/>
</dbReference>
<dbReference type="GO" id="GO:0006094">
    <property type="term" value="P:gluconeogenesis"/>
    <property type="evidence" value="ECO:0007669"/>
    <property type="project" value="UniProtKB-KW"/>
</dbReference>
<accession>A0A1J5QW29</accession>
<proteinExistence type="inferred from homology"/>
<dbReference type="EMBL" id="MLJW01000648">
    <property type="protein sequence ID" value="OIQ84071.1"/>
    <property type="molecule type" value="Genomic_DNA"/>
</dbReference>
<dbReference type="GO" id="GO:0006096">
    <property type="term" value="P:glycolytic process"/>
    <property type="evidence" value="ECO:0007669"/>
    <property type="project" value="UniProtKB-KW"/>
</dbReference>
<protein>
    <recommendedName>
        <fullName evidence="2">triose-phosphate isomerase</fullName>
        <ecNumber evidence="2">5.3.1.1</ecNumber>
    </recommendedName>
</protein>
<name>A0A1J5QW29_9ZZZZ</name>
<evidence type="ECO:0000256" key="1">
    <source>
        <dbReference type="ARBA" id="ARBA00004680"/>
    </source>
</evidence>
<organism evidence="7">
    <name type="scientific">mine drainage metagenome</name>
    <dbReference type="NCBI Taxonomy" id="410659"/>
    <lineage>
        <taxon>unclassified sequences</taxon>
        <taxon>metagenomes</taxon>
        <taxon>ecological metagenomes</taxon>
    </lineage>
</organism>
<dbReference type="PROSITE" id="PS00171">
    <property type="entry name" value="TIM_1"/>
    <property type="match status" value="1"/>
</dbReference>
<evidence type="ECO:0000256" key="6">
    <source>
        <dbReference type="ARBA" id="ARBA00023235"/>
    </source>
</evidence>
<dbReference type="GO" id="GO:0005829">
    <property type="term" value="C:cytosol"/>
    <property type="evidence" value="ECO:0007669"/>
    <property type="project" value="TreeGrafter"/>
</dbReference>
<comment type="caution">
    <text evidence="7">The sequence shown here is derived from an EMBL/GenBank/DDBJ whole genome shotgun (WGS) entry which is preliminary data.</text>
</comment>
<dbReference type="EC" id="5.3.1.1" evidence="2"/>
<gene>
    <name evidence="7" type="primary">tpiA_12</name>
    <name evidence="7" type="ORF">GALL_341190</name>
</gene>
<dbReference type="HAMAP" id="MF_00147_B">
    <property type="entry name" value="TIM_B"/>
    <property type="match status" value="1"/>
</dbReference>
<dbReference type="Pfam" id="PF00121">
    <property type="entry name" value="TIM"/>
    <property type="match status" value="1"/>
</dbReference>
<dbReference type="AlphaFoldDB" id="A0A1J5QW29"/>
<dbReference type="InterPro" id="IPR020861">
    <property type="entry name" value="Triosephosphate_isomerase_AS"/>
</dbReference>
<dbReference type="PROSITE" id="PS51440">
    <property type="entry name" value="TIM_2"/>
    <property type="match status" value="1"/>
</dbReference>
<dbReference type="SUPFAM" id="SSF51351">
    <property type="entry name" value="Triosephosphate isomerase (TIM)"/>
    <property type="match status" value="1"/>
</dbReference>
<evidence type="ECO:0000256" key="5">
    <source>
        <dbReference type="ARBA" id="ARBA00023152"/>
    </source>
</evidence>
<comment type="pathway">
    <text evidence="1">Carbohydrate degradation; glycolysis; D-glyceraldehyde 3-phosphate from glycerone phosphate: step 1/1.</text>
</comment>
<dbReference type="GO" id="GO:0046166">
    <property type="term" value="P:glyceraldehyde-3-phosphate biosynthetic process"/>
    <property type="evidence" value="ECO:0007669"/>
    <property type="project" value="TreeGrafter"/>
</dbReference>
<keyword evidence="5" id="KW-0324">Glycolysis</keyword>
<dbReference type="PANTHER" id="PTHR21139:SF42">
    <property type="entry name" value="TRIOSEPHOSPHATE ISOMERASE"/>
    <property type="match status" value="1"/>
</dbReference>
<keyword evidence="3" id="KW-0312">Gluconeogenesis</keyword>
<keyword evidence="4" id="KW-0963">Cytoplasm</keyword>
<keyword evidence="6 7" id="KW-0413">Isomerase</keyword>
<dbReference type="InterPro" id="IPR000652">
    <property type="entry name" value="Triosephosphate_isomerase"/>
</dbReference>
<dbReference type="GO" id="GO:0019563">
    <property type="term" value="P:glycerol catabolic process"/>
    <property type="evidence" value="ECO:0007669"/>
    <property type="project" value="TreeGrafter"/>
</dbReference>
<evidence type="ECO:0000256" key="2">
    <source>
        <dbReference type="ARBA" id="ARBA00011940"/>
    </source>
</evidence>
<evidence type="ECO:0000256" key="4">
    <source>
        <dbReference type="ARBA" id="ARBA00022490"/>
    </source>
</evidence>
<dbReference type="GO" id="GO:0004807">
    <property type="term" value="F:triose-phosphate isomerase activity"/>
    <property type="evidence" value="ECO:0007669"/>
    <property type="project" value="UniProtKB-EC"/>
</dbReference>
<evidence type="ECO:0000256" key="3">
    <source>
        <dbReference type="ARBA" id="ARBA00022432"/>
    </source>
</evidence>
<dbReference type="CDD" id="cd00311">
    <property type="entry name" value="TIM"/>
    <property type="match status" value="1"/>
</dbReference>
<reference evidence="7" key="1">
    <citation type="submission" date="2016-10" db="EMBL/GenBank/DDBJ databases">
        <title>Sequence of Gallionella enrichment culture.</title>
        <authorList>
            <person name="Poehlein A."/>
            <person name="Muehling M."/>
            <person name="Daniel R."/>
        </authorList>
    </citation>
    <scope>NUCLEOTIDE SEQUENCE</scope>
</reference>